<dbReference type="InterPro" id="IPR032194">
    <property type="entry name" value="CNOT1_HEAT"/>
</dbReference>
<evidence type="ECO:0000256" key="9">
    <source>
        <dbReference type="ARBA" id="ARBA00062507"/>
    </source>
</evidence>
<keyword evidence="13" id="KW-1185">Reference proteome</keyword>
<reference evidence="12 13" key="1">
    <citation type="submission" date="2020-04" db="EMBL/GenBank/DDBJ databases">
        <authorList>
            <person name="Laetsch R D."/>
            <person name="Stevens L."/>
            <person name="Kumar S."/>
            <person name="Blaxter L. M."/>
        </authorList>
    </citation>
    <scope>NUCLEOTIDE SEQUENCE [LARGE SCALE GENOMIC DNA]</scope>
</reference>
<feature type="region of interest" description="Disordered" evidence="10">
    <location>
        <begin position="2318"/>
        <end position="2351"/>
    </location>
</feature>
<keyword evidence="7" id="KW-0539">Nucleus</keyword>
<dbReference type="Gene3D" id="1.25.40.840">
    <property type="entry name" value="CCR4-NOT transcription complex subunit 1 TTP binding domain"/>
    <property type="match status" value="1"/>
</dbReference>
<feature type="compositionally biased region" description="Polar residues" evidence="10">
    <location>
        <begin position="2094"/>
        <end position="2110"/>
    </location>
</feature>
<evidence type="ECO:0000256" key="1">
    <source>
        <dbReference type="ARBA" id="ARBA00004123"/>
    </source>
</evidence>
<comment type="subunit">
    <text evidence="9">Component of the lid subcomplex of the 19S proteasome regulatory particle complex (also named PA700 complex). The 26S proteasome consists of a 20S proteasome core and two 19S regulatory subunits.</text>
</comment>
<evidence type="ECO:0000256" key="7">
    <source>
        <dbReference type="ARBA" id="ARBA00023242"/>
    </source>
</evidence>
<dbReference type="GO" id="GO:0017148">
    <property type="term" value="P:negative regulation of translation"/>
    <property type="evidence" value="ECO:0007669"/>
    <property type="project" value="InterPro"/>
</dbReference>
<keyword evidence="4" id="KW-0647">Proteasome</keyword>
<dbReference type="PROSITE" id="PS50250">
    <property type="entry name" value="PCI"/>
    <property type="match status" value="1"/>
</dbReference>
<dbReference type="Pfam" id="PF25097">
    <property type="entry name" value="ARM_Cnot1"/>
    <property type="match status" value="1"/>
</dbReference>
<dbReference type="GO" id="GO:0000289">
    <property type="term" value="P:nuclear-transcribed mRNA poly(A) tail shortening"/>
    <property type="evidence" value="ECO:0007669"/>
    <property type="project" value="UniProtKB-ARBA"/>
</dbReference>
<gene>
    <name evidence="12" type="ORF">CBOVIS_LOCUS5673</name>
</gene>
<dbReference type="FunFam" id="1.25.40.570:FF:000016">
    <property type="entry name" value="26S proteasome regulatory subunit"/>
    <property type="match status" value="1"/>
</dbReference>
<evidence type="ECO:0000256" key="2">
    <source>
        <dbReference type="ARBA" id="ARBA00007454"/>
    </source>
</evidence>
<dbReference type="Pfam" id="PF12842">
    <property type="entry name" value="DUF3819"/>
    <property type="match status" value="1"/>
</dbReference>
<keyword evidence="5" id="KW-0805">Transcription regulation</keyword>
<comment type="similarity">
    <text evidence="8">Belongs to the CNOT1 family.</text>
</comment>
<dbReference type="FunFam" id="1.25.40.790:FF:000001">
    <property type="entry name" value="Ccr4-not transcription complex subunit 1 isoform"/>
    <property type="match status" value="1"/>
</dbReference>
<dbReference type="InterPro" id="IPR000717">
    <property type="entry name" value="PCI_dom"/>
</dbReference>
<sequence length="2907" mass="324426">MSGGTIMDTMTSMPHQNDQNVIRHLTNLVKSPASGDADIKKKEESIMELGNMLAQNKQTEELRKMIEQTRPFLVSLGKAKAAKLVRDLVDLCLMIDGQDGDIKVELVKECIQWATEQNRTFLRQTLTARLVRLYNDLQRFTQALPVAADLIRELKKLDDKDVLVEVELEESKAFYNLGNIGKARASLTGARTTANAIYVNPRMQAALDLQSGILHAADEKDFKTAFSYFYEAFEGYDSVDETGNALLALKYMLLCKVMLDVPDEVNALLSAKLALKYSGSDLEAMKAIAAAAQKRSLADFNSAFGAYPQELQMDPVVRKHFHSLSERMLEKDLSRIIEPYSYVQIEHIAKQIGIDRSKVEKKLSQMILDQKLSGSLDQGEGMLIVFDFAAPDEAYQTALDTLHAMGEAFNISGVTRAPYGRGPRGTLCKMPIGYVMNRCSLAYVDYLLQHTSIHRGKSIQYMFQRLTVVCGRASNAVVEHAATIILSAFRFSVIEAPAKKFLDETTAMNLLMTITDYVSQEHADRSEVEIRGARRLFTVICDTIIKDVSELDESHSMPIIREFVKKVIGYFNSPQSVALLNRLTSDPQIRKALQPVFVRFLEFSGADWYATIASSNFEPLVLIEIIANYLAKDPKDVGINCSCDPLVLLQYLIQASNERNGELIQALSFLLYSKARDLDVDLAPDRMEGQPEGALLSKVCPTRPIFDALDDVRRDNLVRRLEINGTIITESVDHFIEELKSCPIQTNLLTNRSVGQGLLYMCTTAYELSLAVKMDKHRGEEIRNGDPLHSWDGEVFVKAINEYAVYRDQQEEKIAWADVIKELDSEELICDESVLQLLADVFRTAFPDNTFPVSFIYTPWKNLHAHVSFLHSIIQYASILNLADYPHTPVVTSAHNLKTTLDESNPHIASWNCLEFTNTLFRMVHPEGDMHECAEKIIEFGFSFCPEIVSLAVLQSTAPWHGPRIELAKRILPALIMTNTNAVPILNFAWNDAQIQKHARPLIVNAFASLYSPDDNQKLARILDIAHEIKPAGLSEVLALSGKNLPFVIDLAVMASKRDYLKLEKWLEDKEAVQGEALTNAVLAHLQKRYKPPQLLAAIAADASPGSNSLPIGQLLKFANAKATTAMKKQYSPVFQVMKENSGRSSSVSSAGGRNSVQIGPAVFGSGPPPPVPAPAPQDQRSNGTIQPPRGVPFPPAPGTNFPAPGQPAHILGQPMQPTGMMMSMFGTGTRDILKCVQPTPPPPPSMSPSNNMLRSQIPPVTQRQNSSSGGWHGAPGAPVNRPPGAATPSQHMEFRQIPQTGVQDFIPRTNSMSSGASLGGGGVANSQPTSAHVPEDITSMSFSEDVQEEANSYFEKIYSTTTAMPVPDLINLLKSFKSSRNPREQKVLACVVKNLFEEYRFFHEYPERELKTTAAVYGGIIREGIIENVQFATAYRKVIESLKADPSSMLWTFGIVALQNCQSKLHAYPKVCTMIAALQNFGKFPQSLKDYVLAGMKGELPPESAGRSTPPIWSTAARAASVDPKTALPANRTGNSVLSYTNTDTLVNATEKDGAEIAKPDEEIVDKVSFLFNNLSQNNLTQKKDEIIGMMKEHGEPFTKWLAQYIVMKRVSIEQNFQPLYNLFVQAIDSPLLDKYIKMETFRNIKILLRTDKRTTVLSNYSDRQLLKNLGLWLGAITIARNKPILLSELDLKSLLLEAYYKGQAELLFVVPFISKILLACSKTDLFKPSCAWIQCILKVLAELHNEPDLKINLKFEIEVLCKELNVDLNSLPIEEILKDTEKLVRVPQQLCEVKVLGRPDVPSPVPSQNRLAGSTDPLVLSPACSLDAKPPTPQPEGNDLLTGAAGAGSQNDQATPNVNRFAYHDINVLTYDGLIPHLKLQQHLPLFQLHPHAKHLVRPAVTHAIKELIGPVTERALKIAMTVTESMVRKDFAMDPDEKNLKLAAFHMMRAMTAGMAMITCRDPLASTMIGNLTQTFHSTLRTASTNPELKAMIDEAAQQITADNVELSTNFIVKTACEKASAEIEKRLEVEYQKRISAREKNEKYRDENTMAIQKKLPPQIAIPPGNVDKANIAVYEQFSTRICGFKPTNEESPASSDSNGTSTGSMNMGAAANKELETIVAQMQSVVKEIDQTTTAQPHLNYVAFQAVCFIRDLLMNVVTVRDPQALVNLINRSVEHLLQAYHFESLSNKNLLDVEWTRRLRDLFVGVMRLLQAHFALPDLSRRVTTAVINIRSDFKWNMEGIEILFKQNLIQTALWDQHLAASMESGGNIEATLFAQKFIRNLGAGDINKITFLKEKFPLTCEQLAKLHQMQSATGPDTSGVNVSVANNTPLPDGANTPIENLAQQRGYDDQEMTAKVELILREWISLCYTATGQRNPQEALSQMIQLMHEQGVLATDDKITQFFRLCVEMCVDVSVRLMKSEANAPIIGTATYTRQRCYYTLDAFVRLMALMIRHSDNGQSQNKINLLKKLLNIVVGVLHMDHEVRRSDFNAMPYHRILITLFNEITGPDPQRLLEPIAWSILEAFGQTFFALQPRRVPGFAFAWLDIVGHRNVIGRLLANTGIAETVDPVKTAATFTQLIISHLKFLAPFLRNIQLPKSIAILYKGTLRVLLVILHDFPELLCEFHYVICDTIPPNCVQLRNLVLSAYPRNMRLPDPFALNFKQVDNIPEMAIEPKSNLNMATIIPESIRVQLDEYLVNRSSVDFLSSLPSLLQYQQSTAGSKYNTTVMNAIVLYVGIRAIESLHARRQRISIHTIAHTSYMDIFQNLAIQLCTEGRYLLFNGIANQLRYPNAHTHYFSCVFLFLFRNSDCDAIQEQITRILFERLVALRPHPWGLLITFIELIKNPTYNFWKYEFTRCAPEIERLFQNVANTCVPPQPASTSAAASQMNASSVSADSRS</sequence>
<dbReference type="GO" id="GO:0000502">
    <property type="term" value="C:proteasome complex"/>
    <property type="evidence" value="ECO:0007669"/>
    <property type="project" value="UniProtKB-KW"/>
</dbReference>
<dbReference type="Pfam" id="PF16417">
    <property type="entry name" value="CNOT1_TTP_bind"/>
    <property type="match status" value="1"/>
</dbReference>
<dbReference type="Pfam" id="PF16415">
    <property type="entry name" value="CNOT1_CAF1_bind"/>
    <property type="match status" value="1"/>
</dbReference>
<feature type="region of interest" description="Disordered" evidence="10">
    <location>
        <begin position="1143"/>
        <end position="1205"/>
    </location>
</feature>
<evidence type="ECO:0000256" key="5">
    <source>
        <dbReference type="ARBA" id="ARBA00023015"/>
    </source>
</evidence>
<dbReference type="Gene3D" id="1.25.40.790">
    <property type="match status" value="1"/>
</dbReference>
<keyword evidence="3" id="KW-0678">Repressor</keyword>
<dbReference type="Gene3D" id="1.25.40.800">
    <property type="match status" value="1"/>
</dbReference>
<dbReference type="SMART" id="SM00753">
    <property type="entry name" value="PAM"/>
    <property type="match status" value="1"/>
</dbReference>
<dbReference type="Pfam" id="PF16418">
    <property type="entry name" value="CNOT1_HEAT"/>
    <property type="match status" value="1"/>
</dbReference>
<dbReference type="GO" id="GO:0000932">
    <property type="term" value="C:P-body"/>
    <property type="evidence" value="ECO:0007669"/>
    <property type="project" value="TreeGrafter"/>
</dbReference>
<dbReference type="InterPro" id="IPR055454">
    <property type="entry name" value="CNOT1-like_NOT1_connector"/>
</dbReference>
<proteinExistence type="inferred from homology"/>
<dbReference type="InterPro" id="IPR036390">
    <property type="entry name" value="WH_DNA-bd_sf"/>
</dbReference>
<dbReference type="Pfam" id="PF01399">
    <property type="entry name" value="PCI"/>
    <property type="match status" value="1"/>
</dbReference>
<dbReference type="Gene3D" id="1.25.40.180">
    <property type="match status" value="1"/>
</dbReference>
<evidence type="ECO:0000256" key="3">
    <source>
        <dbReference type="ARBA" id="ARBA00022491"/>
    </source>
</evidence>
<dbReference type="PANTHER" id="PTHR13162">
    <property type="entry name" value="CCR4-NOT TRANSCRIPTION COMPLEX"/>
    <property type="match status" value="1"/>
</dbReference>
<dbReference type="SMART" id="SM00088">
    <property type="entry name" value="PINT"/>
    <property type="match status" value="1"/>
</dbReference>
<evidence type="ECO:0000256" key="4">
    <source>
        <dbReference type="ARBA" id="ARBA00022942"/>
    </source>
</evidence>
<dbReference type="InterPro" id="IPR040398">
    <property type="entry name" value="Not1"/>
</dbReference>
<dbReference type="Pfam" id="PF04054">
    <property type="entry name" value="Not1"/>
    <property type="match status" value="1"/>
</dbReference>
<feature type="region of interest" description="Disordered" evidence="10">
    <location>
        <begin position="1312"/>
        <end position="1332"/>
    </location>
</feature>
<comment type="caution">
    <text evidence="12">The sequence shown here is derived from an EMBL/GenBank/DDBJ whole genome shotgun (WGS) entry which is preliminary data.</text>
</comment>
<dbReference type="GO" id="GO:0005634">
    <property type="term" value="C:nucleus"/>
    <property type="evidence" value="ECO:0007669"/>
    <property type="project" value="UniProtKB-SubCell"/>
</dbReference>
<organism evidence="12 13">
    <name type="scientific">Caenorhabditis bovis</name>
    <dbReference type="NCBI Taxonomy" id="2654633"/>
    <lineage>
        <taxon>Eukaryota</taxon>
        <taxon>Metazoa</taxon>
        <taxon>Ecdysozoa</taxon>
        <taxon>Nematoda</taxon>
        <taxon>Chromadorea</taxon>
        <taxon>Rhabditida</taxon>
        <taxon>Rhabditina</taxon>
        <taxon>Rhabditomorpha</taxon>
        <taxon>Rhabditoidea</taxon>
        <taxon>Rhabditidae</taxon>
        <taxon>Peloderinae</taxon>
        <taxon>Caenorhabditis</taxon>
    </lineage>
</organism>
<evidence type="ECO:0000256" key="8">
    <source>
        <dbReference type="ARBA" id="ARBA00025717"/>
    </source>
</evidence>
<feature type="region of interest" description="Disordered" evidence="10">
    <location>
        <begin position="2090"/>
        <end position="2112"/>
    </location>
</feature>
<dbReference type="FunFam" id="1.25.40.800:FF:000001">
    <property type="entry name" value="CCR4-NOT transcription complex subunit 1"/>
    <property type="match status" value="1"/>
</dbReference>
<dbReference type="Gene3D" id="1.25.40.570">
    <property type="match status" value="1"/>
</dbReference>
<feature type="region of interest" description="Disordered" evidence="10">
    <location>
        <begin position="1824"/>
        <end position="1856"/>
    </location>
</feature>
<dbReference type="OrthoDB" id="1933107at2759"/>
<feature type="region of interest" description="Disordered" evidence="10">
    <location>
        <begin position="1238"/>
        <end position="1291"/>
    </location>
</feature>
<dbReference type="InterPro" id="IPR040773">
    <property type="entry name" value="Rpn6_N"/>
</dbReference>
<protein>
    <recommendedName>
        <fullName evidence="11">PCI domain-containing protein</fullName>
    </recommendedName>
</protein>
<dbReference type="EMBL" id="CADEPM010000003">
    <property type="protein sequence ID" value="CAB3403164.1"/>
    <property type="molecule type" value="Genomic_DNA"/>
</dbReference>
<dbReference type="FunFam" id="1.25.40.180:FF:000012">
    <property type="entry name" value="Ccr4-Not transcription complex subunit"/>
    <property type="match status" value="1"/>
</dbReference>
<evidence type="ECO:0000256" key="10">
    <source>
        <dbReference type="SAM" id="MobiDB-lite"/>
    </source>
</evidence>
<comment type="similarity">
    <text evidence="2">Belongs to the proteasome subunit S9 family.</text>
</comment>
<dbReference type="GO" id="GO:0030015">
    <property type="term" value="C:CCR4-NOT core complex"/>
    <property type="evidence" value="ECO:0007669"/>
    <property type="project" value="InterPro"/>
</dbReference>
<feature type="compositionally biased region" description="Low complexity" evidence="10">
    <location>
        <begin position="1143"/>
        <end position="1166"/>
    </location>
</feature>
<dbReference type="PANTHER" id="PTHR13162:SF8">
    <property type="entry name" value="CCR4-NOT TRANSCRIPTION COMPLEX SUBUNIT 1"/>
    <property type="match status" value="1"/>
</dbReference>
<comment type="subcellular location">
    <subcellularLocation>
        <location evidence="1">Nucleus</location>
    </subcellularLocation>
</comment>
<dbReference type="InterPro" id="IPR032193">
    <property type="entry name" value="CNOT1_TTP_bind"/>
</dbReference>
<evidence type="ECO:0000313" key="12">
    <source>
        <dbReference type="EMBL" id="CAB3403164.1"/>
    </source>
</evidence>
<dbReference type="InterPro" id="IPR024557">
    <property type="entry name" value="CNOT1_dom_4"/>
</dbReference>
<dbReference type="Pfam" id="PF18055">
    <property type="entry name" value="RPN6_N"/>
    <property type="match status" value="1"/>
</dbReference>
<dbReference type="SUPFAM" id="SSF46785">
    <property type="entry name" value="Winged helix' DNA-binding domain"/>
    <property type="match status" value="1"/>
</dbReference>
<feature type="compositionally biased region" description="Polar residues" evidence="10">
    <location>
        <begin position="1251"/>
        <end position="1270"/>
    </location>
</feature>
<feature type="domain" description="PCI" evidence="11">
    <location>
        <begin position="221"/>
        <end position="390"/>
    </location>
</feature>
<dbReference type="InterPro" id="IPR007196">
    <property type="entry name" value="CCR4-Not_Not1_C"/>
</dbReference>
<evidence type="ECO:0000259" key="11">
    <source>
        <dbReference type="PROSITE" id="PS50250"/>
    </source>
</evidence>
<dbReference type="GO" id="GO:0060090">
    <property type="term" value="F:molecular adaptor activity"/>
    <property type="evidence" value="ECO:0007669"/>
    <property type="project" value="TreeGrafter"/>
</dbReference>
<feature type="compositionally biased region" description="Pro residues" evidence="10">
    <location>
        <begin position="1167"/>
        <end position="1176"/>
    </location>
</feature>
<dbReference type="Proteomes" id="UP000494206">
    <property type="component" value="Unassembled WGS sequence"/>
</dbReference>
<accession>A0A8S1EHG4</accession>
<evidence type="ECO:0000256" key="6">
    <source>
        <dbReference type="ARBA" id="ARBA00023163"/>
    </source>
</evidence>
<name>A0A8S1EHG4_9PELO</name>
<feature type="compositionally biased region" description="Polar residues" evidence="10">
    <location>
        <begin position="2318"/>
        <end position="2336"/>
    </location>
</feature>
<evidence type="ECO:0000313" key="13">
    <source>
        <dbReference type="Proteomes" id="UP000494206"/>
    </source>
</evidence>
<dbReference type="InterPro" id="IPR032191">
    <property type="entry name" value="CNOT1_CAF1_bind"/>
</dbReference>
<keyword evidence="6" id="KW-0804">Transcription</keyword>
<dbReference type="InterPro" id="IPR038535">
    <property type="entry name" value="CNOT1_TTP_bind_sf"/>
</dbReference>